<evidence type="ECO:0000313" key="2">
    <source>
        <dbReference type="Proteomes" id="UP001221142"/>
    </source>
</evidence>
<evidence type="ECO:0008006" key="3">
    <source>
        <dbReference type="Google" id="ProtNLM"/>
    </source>
</evidence>
<organism evidence="1 2">
    <name type="scientific">Roridomyces roridus</name>
    <dbReference type="NCBI Taxonomy" id="1738132"/>
    <lineage>
        <taxon>Eukaryota</taxon>
        <taxon>Fungi</taxon>
        <taxon>Dikarya</taxon>
        <taxon>Basidiomycota</taxon>
        <taxon>Agaricomycotina</taxon>
        <taxon>Agaricomycetes</taxon>
        <taxon>Agaricomycetidae</taxon>
        <taxon>Agaricales</taxon>
        <taxon>Marasmiineae</taxon>
        <taxon>Mycenaceae</taxon>
        <taxon>Roridomyces</taxon>
    </lineage>
</organism>
<comment type="caution">
    <text evidence="1">The sequence shown here is derived from an EMBL/GenBank/DDBJ whole genome shotgun (WGS) entry which is preliminary data.</text>
</comment>
<gene>
    <name evidence="1" type="ORF">FB45DRAFT_1129723</name>
</gene>
<evidence type="ECO:0000313" key="1">
    <source>
        <dbReference type="EMBL" id="KAJ7608427.1"/>
    </source>
</evidence>
<proteinExistence type="predicted"/>
<dbReference type="EMBL" id="JARKIF010000045">
    <property type="protein sequence ID" value="KAJ7608427.1"/>
    <property type="molecule type" value="Genomic_DNA"/>
</dbReference>
<sequence length="323" mass="33318">MTGGPGGAGGASANEGGRGGRGGIAQFEAAVVKLTKKLLGFGGKGGTGGEGGNRGGAGGDGATANVSLPLLSEEEIEWLRHNRQDLRQFCEKWGLEDVYLKLAARGYRTVAAVAVVPPEKLMSECDLREGDIAELKVEMQALIRGRNEPMVPAGATSPLGSPTTSADIAENAKAWTRTPLASGTKENDIPEHAVAITESMTLPSDAQMRMANMAFYITGGSGGTGGSATDMGGTGGDGGGTYFTVNNGPTMEIGDPAELLNIFTERNAAHIDRPGTAFASAINEESLSAFDIACTRFNGTSTMLIEGLDLLVEIEAFKFVQGA</sequence>
<protein>
    <recommendedName>
        <fullName evidence="3">SAM domain-containing protein</fullName>
    </recommendedName>
</protein>
<keyword evidence="2" id="KW-1185">Reference proteome</keyword>
<accession>A0AAD7F8C1</accession>
<dbReference type="Proteomes" id="UP001221142">
    <property type="component" value="Unassembled WGS sequence"/>
</dbReference>
<name>A0AAD7F8C1_9AGAR</name>
<dbReference type="AlphaFoldDB" id="A0AAD7F8C1"/>
<reference evidence="1" key="1">
    <citation type="submission" date="2023-03" db="EMBL/GenBank/DDBJ databases">
        <title>Massive genome expansion in bonnet fungi (Mycena s.s.) driven by repeated elements and novel gene families across ecological guilds.</title>
        <authorList>
            <consortium name="Lawrence Berkeley National Laboratory"/>
            <person name="Harder C.B."/>
            <person name="Miyauchi S."/>
            <person name="Viragh M."/>
            <person name="Kuo A."/>
            <person name="Thoen E."/>
            <person name="Andreopoulos B."/>
            <person name="Lu D."/>
            <person name="Skrede I."/>
            <person name="Drula E."/>
            <person name="Henrissat B."/>
            <person name="Morin E."/>
            <person name="Kohler A."/>
            <person name="Barry K."/>
            <person name="LaButti K."/>
            <person name="Morin E."/>
            <person name="Salamov A."/>
            <person name="Lipzen A."/>
            <person name="Mereny Z."/>
            <person name="Hegedus B."/>
            <person name="Baldrian P."/>
            <person name="Stursova M."/>
            <person name="Weitz H."/>
            <person name="Taylor A."/>
            <person name="Grigoriev I.V."/>
            <person name="Nagy L.G."/>
            <person name="Martin F."/>
            <person name="Kauserud H."/>
        </authorList>
    </citation>
    <scope>NUCLEOTIDE SEQUENCE</scope>
    <source>
        <strain evidence="1">9284</strain>
    </source>
</reference>